<keyword evidence="2 4" id="KW-0238">DNA-binding</keyword>
<dbReference type="PROSITE" id="PS50977">
    <property type="entry name" value="HTH_TETR_2"/>
    <property type="match status" value="1"/>
</dbReference>
<evidence type="ECO:0000259" key="5">
    <source>
        <dbReference type="PROSITE" id="PS50977"/>
    </source>
</evidence>
<dbReference type="PANTHER" id="PTHR30055:SF234">
    <property type="entry name" value="HTH-TYPE TRANSCRIPTIONAL REGULATOR BETI"/>
    <property type="match status" value="1"/>
</dbReference>
<keyword evidence="3" id="KW-0804">Transcription</keyword>
<organism evidence="6 7">
    <name type="scientific">Aquipseudomonas alcaligenes</name>
    <name type="common">Pseudomonas alcaligenes</name>
    <dbReference type="NCBI Taxonomy" id="43263"/>
    <lineage>
        <taxon>Bacteria</taxon>
        <taxon>Pseudomonadati</taxon>
        <taxon>Pseudomonadota</taxon>
        <taxon>Gammaproteobacteria</taxon>
        <taxon>Pseudomonadales</taxon>
        <taxon>Pseudomonadaceae</taxon>
        <taxon>Aquipseudomonas</taxon>
    </lineage>
</organism>
<dbReference type="SUPFAM" id="SSF48498">
    <property type="entry name" value="Tetracyclin repressor-like, C-terminal domain"/>
    <property type="match status" value="1"/>
</dbReference>
<accession>A0ABR7S609</accession>
<name>A0ABR7S609_AQUAC</name>
<dbReference type="InterPro" id="IPR050109">
    <property type="entry name" value="HTH-type_TetR-like_transc_reg"/>
</dbReference>
<proteinExistence type="predicted"/>
<evidence type="ECO:0000256" key="1">
    <source>
        <dbReference type="ARBA" id="ARBA00023015"/>
    </source>
</evidence>
<evidence type="ECO:0000256" key="2">
    <source>
        <dbReference type="ARBA" id="ARBA00023125"/>
    </source>
</evidence>
<gene>
    <name evidence="6" type="ORF">A9179_19120</name>
</gene>
<dbReference type="PANTHER" id="PTHR30055">
    <property type="entry name" value="HTH-TYPE TRANSCRIPTIONAL REGULATOR RUTR"/>
    <property type="match status" value="1"/>
</dbReference>
<dbReference type="SUPFAM" id="SSF46689">
    <property type="entry name" value="Homeodomain-like"/>
    <property type="match status" value="1"/>
</dbReference>
<protein>
    <recommendedName>
        <fullName evidence="5">HTH tetR-type domain-containing protein</fullName>
    </recommendedName>
</protein>
<dbReference type="Proteomes" id="UP000744555">
    <property type="component" value="Unassembled WGS sequence"/>
</dbReference>
<evidence type="ECO:0000256" key="4">
    <source>
        <dbReference type="PROSITE-ProRule" id="PRU00335"/>
    </source>
</evidence>
<keyword evidence="1" id="KW-0805">Transcription regulation</keyword>
<keyword evidence="7" id="KW-1185">Reference proteome</keyword>
<dbReference type="InterPro" id="IPR036271">
    <property type="entry name" value="Tet_transcr_reg_TetR-rel_C_sf"/>
</dbReference>
<evidence type="ECO:0000256" key="3">
    <source>
        <dbReference type="ARBA" id="ARBA00023163"/>
    </source>
</evidence>
<feature type="DNA-binding region" description="H-T-H motif" evidence="4">
    <location>
        <begin position="83"/>
        <end position="102"/>
    </location>
</feature>
<reference evidence="6 7" key="1">
    <citation type="submission" date="2016-06" db="EMBL/GenBank/DDBJ databases">
        <authorList>
            <person name="Ramos C."/>
            <person name="Pintado A."/>
            <person name="Crespo-Gomez J.I."/>
        </authorList>
    </citation>
    <scope>NUCLEOTIDE SEQUENCE [LARGE SCALE GENOMIC DNA]</scope>
    <source>
        <strain evidence="6 7">AVO110</strain>
    </source>
</reference>
<sequence length="252" mass="28307">MKRVIAGKSMPHRPGARLPLNAPAGPWVYCADRAGLRPGFTLPRREFMSTSKSPGPREQRKAETRQLIPAIQVFEQAGFEGASTREIAKRAGVVQGLVTYHFANKDNLWREAVKLAFADLPALPELPPAPSPDEVRQALRACIRGYALLCLRSSGMAMLLYQQIGQQDERFDWLVREQFLPSQQRLRPLYEACQACELVKPMPFEHFCFSLAGLTNTYFALAGVYRIATERDPQDEAVSDAIIEHIEALLLR</sequence>
<evidence type="ECO:0000313" key="7">
    <source>
        <dbReference type="Proteomes" id="UP000744555"/>
    </source>
</evidence>
<dbReference type="InterPro" id="IPR009057">
    <property type="entry name" value="Homeodomain-like_sf"/>
</dbReference>
<dbReference type="Gene3D" id="1.10.357.10">
    <property type="entry name" value="Tetracycline Repressor, domain 2"/>
    <property type="match status" value="1"/>
</dbReference>
<dbReference type="InterPro" id="IPR001647">
    <property type="entry name" value="HTH_TetR"/>
</dbReference>
<dbReference type="EMBL" id="LZEU01000001">
    <property type="protein sequence ID" value="MBC9252389.1"/>
    <property type="molecule type" value="Genomic_DNA"/>
</dbReference>
<feature type="domain" description="HTH tetR-type" evidence="5">
    <location>
        <begin position="60"/>
        <end position="120"/>
    </location>
</feature>
<comment type="caution">
    <text evidence="6">The sequence shown here is derived from an EMBL/GenBank/DDBJ whole genome shotgun (WGS) entry which is preliminary data.</text>
</comment>
<dbReference type="Pfam" id="PF00440">
    <property type="entry name" value="TetR_N"/>
    <property type="match status" value="1"/>
</dbReference>
<evidence type="ECO:0000313" key="6">
    <source>
        <dbReference type="EMBL" id="MBC9252389.1"/>
    </source>
</evidence>